<feature type="domain" description="Cupin type-2" evidence="1">
    <location>
        <begin position="60"/>
        <end position="121"/>
    </location>
</feature>
<name>A0A062U1B0_9PROT</name>
<dbReference type="InterPro" id="IPR014710">
    <property type="entry name" value="RmlC-like_jellyroll"/>
</dbReference>
<dbReference type="EMBL" id="AWFF01000043">
    <property type="protein sequence ID" value="KCZ54091.1"/>
    <property type="molecule type" value="Genomic_DNA"/>
</dbReference>
<reference evidence="2 3" key="1">
    <citation type="journal article" date="2014" name="Antonie Van Leeuwenhoek">
        <title>Hyphomonas beringensis sp. nov. and Hyphomonas chukchiensis sp. nov., isolated from surface seawater of the Bering Sea and Chukchi Sea.</title>
        <authorList>
            <person name="Li C."/>
            <person name="Lai Q."/>
            <person name="Li G."/>
            <person name="Dong C."/>
            <person name="Wang J."/>
            <person name="Liao Y."/>
            <person name="Shao Z."/>
        </authorList>
    </citation>
    <scope>NUCLEOTIDE SEQUENCE [LARGE SCALE GENOMIC DNA]</scope>
    <source>
        <strain evidence="2 3">25B14_1</strain>
    </source>
</reference>
<keyword evidence="3" id="KW-1185">Reference proteome</keyword>
<evidence type="ECO:0000313" key="3">
    <source>
        <dbReference type="Proteomes" id="UP000027037"/>
    </source>
</evidence>
<dbReference type="InterPro" id="IPR013096">
    <property type="entry name" value="Cupin_2"/>
</dbReference>
<protein>
    <recommendedName>
        <fullName evidence="1">Cupin type-2 domain-containing protein</fullName>
    </recommendedName>
</protein>
<dbReference type="STRING" id="1280946.HY29_03190"/>
<dbReference type="OrthoDB" id="512358at2"/>
<dbReference type="eggNOG" id="COG1917">
    <property type="taxonomic scope" value="Bacteria"/>
</dbReference>
<dbReference type="RefSeq" id="WP_034796835.1">
    <property type="nucleotide sequence ID" value="NZ_AWFF01000043.1"/>
</dbReference>
<dbReference type="AlphaFoldDB" id="A0A062U1B0"/>
<gene>
    <name evidence="2" type="ORF">HY29_03190</name>
</gene>
<organism evidence="2 3">
    <name type="scientific">Hyphomonas beringensis</name>
    <dbReference type="NCBI Taxonomy" id="1280946"/>
    <lineage>
        <taxon>Bacteria</taxon>
        <taxon>Pseudomonadati</taxon>
        <taxon>Pseudomonadota</taxon>
        <taxon>Alphaproteobacteria</taxon>
        <taxon>Hyphomonadales</taxon>
        <taxon>Hyphomonadaceae</taxon>
        <taxon>Hyphomonas</taxon>
    </lineage>
</organism>
<accession>A0A062U1B0</accession>
<comment type="caution">
    <text evidence="2">The sequence shown here is derived from an EMBL/GenBank/DDBJ whole genome shotgun (WGS) entry which is preliminary data.</text>
</comment>
<proteinExistence type="predicted"/>
<evidence type="ECO:0000259" key="1">
    <source>
        <dbReference type="Pfam" id="PF07883"/>
    </source>
</evidence>
<dbReference type="InterPro" id="IPR011051">
    <property type="entry name" value="RmlC_Cupin_sf"/>
</dbReference>
<dbReference type="PATRIC" id="fig|1280946.3.peg.2263"/>
<dbReference type="Proteomes" id="UP000027037">
    <property type="component" value="Unassembled WGS sequence"/>
</dbReference>
<dbReference type="Pfam" id="PF07883">
    <property type="entry name" value="Cupin_2"/>
    <property type="match status" value="1"/>
</dbReference>
<evidence type="ECO:0000313" key="2">
    <source>
        <dbReference type="EMBL" id="KCZ54091.1"/>
    </source>
</evidence>
<dbReference type="SUPFAM" id="SSF51182">
    <property type="entry name" value="RmlC-like cupins"/>
    <property type="match status" value="1"/>
</dbReference>
<dbReference type="CDD" id="cd02208">
    <property type="entry name" value="cupin_RmlC-like"/>
    <property type="match status" value="1"/>
</dbReference>
<sequence length="136" mass="15067">MPKKLSDFPVHLGRGGLAATLPAFTGEMQWYEEYERLYPDDGAEGRLVSLHTFSSPWTMWEMHPKGHELVFCISGDLVLIRELPDGTEQRVALTAGDYAINPPGVWHTADVEGEASVVFITAGEGTCHRQRIPSDV</sequence>
<dbReference type="Gene3D" id="2.60.120.10">
    <property type="entry name" value="Jelly Rolls"/>
    <property type="match status" value="1"/>
</dbReference>